<evidence type="ECO:0000313" key="17">
    <source>
        <dbReference type="EMBL" id="AYQ56874.1"/>
    </source>
</evidence>
<dbReference type="RefSeq" id="WP_122951576.1">
    <property type="nucleotide sequence ID" value="NZ_CAESAQ020000021.1"/>
</dbReference>
<gene>
    <name evidence="17" type="ORF">MS2017_1174</name>
    <name evidence="18" type="ORF">THERMOS_404</name>
</gene>
<evidence type="ECO:0000256" key="3">
    <source>
        <dbReference type="ARBA" id="ARBA00022679"/>
    </source>
</evidence>
<evidence type="ECO:0000256" key="11">
    <source>
        <dbReference type="ARBA" id="ARBA00038053"/>
    </source>
</evidence>
<dbReference type="KEGG" id="bthg:MS2017_1174"/>
<keyword evidence="7 16" id="KW-1133">Transmembrane helix</keyword>
<evidence type="ECO:0000256" key="8">
    <source>
        <dbReference type="ARBA" id="ARBA00023136"/>
    </source>
</evidence>
<comment type="similarity">
    <text evidence="11">Belongs to the SEDS family. FtsW subfamily.</text>
</comment>
<dbReference type="GO" id="GO:0032153">
    <property type="term" value="C:cell division site"/>
    <property type="evidence" value="ECO:0007669"/>
    <property type="project" value="TreeGrafter"/>
</dbReference>
<keyword evidence="20" id="KW-1185">Reference proteome</keyword>
<evidence type="ECO:0000256" key="4">
    <source>
        <dbReference type="ARBA" id="ARBA00022692"/>
    </source>
</evidence>
<proteinExistence type="inferred from homology"/>
<keyword evidence="3" id="KW-0808">Transferase</keyword>
<evidence type="ECO:0000256" key="1">
    <source>
        <dbReference type="ARBA" id="ARBA00004141"/>
    </source>
</evidence>
<dbReference type="GO" id="GO:0009252">
    <property type="term" value="P:peptidoglycan biosynthetic process"/>
    <property type="evidence" value="ECO:0007669"/>
    <property type="project" value="UniProtKB-KW"/>
</dbReference>
<evidence type="ECO:0000313" key="19">
    <source>
        <dbReference type="Proteomes" id="UP000278334"/>
    </source>
</evidence>
<feature type="transmembrane region" description="Helical" evidence="16">
    <location>
        <begin position="114"/>
        <end position="130"/>
    </location>
</feature>
<keyword evidence="2" id="KW-0328">Glycosyltransferase</keyword>
<dbReference type="EC" id="2.4.99.28" evidence="14"/>
<evidence type="ECO:0000256" key="2">
    <source>
        <dbReference type="ARBA" id="ARBA00022676"/>
    </source>
</evidence>
<dbReference type="GO" id="GO:0008360">
    <property type="term" value="P:regulation of cell shape"/>
    <property type="evidence" value="ECO:0007669"/>
    <property type="project" value="UniProtKB-KW"/>
</dbReference>
<feature type="transmembrane region" description="Helical" evidence="16">
    <location>
        <begin position="165"/>
        <end position="182"/>
    </location>
</feature>
<keyword evidence="17" id="KW-0131">Cell cycle</keyword>
<dbReference type="PANTHER" id="PTHR30474:SF2">
    <property type="entry name" value="PEPTIDOGLYCAN GLYCOSYLTRANSFERASE FTSW-RELATED"/>
    <property type="match status" value="1"/>
</dbReference>
<dbReference type="Pfam" id="PF01098">
    <property type="entry name" value="FTSW_RODA_SPOVE"/>
    <property type="match status" value="1"/>
</dbReference>
<sequence>MLSKIFNKTAQLPDKNLLVAILALIIFGWILSSSASIGHFGNYSKAINQAIYIVLGMFFGLLVLKSPLSLYKENRYWLFLITIILLAVVFSPIGKTINGSTRWIDLVAFKLQPSEILKIVIILFVAGFLVEQEKDLRRPWMGFIKTLVIITVPGVLLLLESDFGATIIVVATVLAMLLASGVYLKQLFIFGGVALLFVVGLISLNPNRVERFTSFWRDDLWLNHSDKVWQTKQALVGIARGDWTGVGLGNSIQKYTKLPEPHTDMIFAIIGEETGIIGMLFVILTFTYIMLKGFKIAKEALKDNRRYSSYVGFGICTWLSMQFSVNIAMNLGLIPPKGFTLPLVSYGGSSIIFALISMALLLRINMENKADSTKRKYYV</sequence>
<evidence type="ECO:0000256" key="5">
    <source>
        <dbReference type="ARBA" id="ARBA00022960"/>
    </source>
</evidence>
<dbReference type="GO" id="GO:0015648">
    <property type="term" value="F:lipid-linked peptidoglycan transporter activity"/>
    <property type="evidence" value="ECO:0007669"/>
    <property type="project" value="TreeGrafter"/>
</dbReference>
<dbReference type="GO" id="GO:0008955">
    <property type="term" value="F:peptidoglycan glycosyltransferase activity"/>
    <property type="evidence" value="ECO:0007669"/>
    <property type="project" value="UniProtKB-EC"/>
</dbReference>
<evidence type="ECO:0000256" key="10">
    <source>
        <dbReference type="ARBA" id="ARBA00033270"/>
    </source>
</evidence>
<feature type="transmembrane region" description="Helical" evidence="16">
    <location>
        <begin position="142"/>
        <end position="159"/>
    </location>
</feature>
<dbReference type="PANTHER" id="PTHR30474">
    <property type="entry name" value="CELL CYCLE PROTEIN"/>
    <property type="match status" value="1"/>
</dbReference>
<evidence type="ECO:0000256" key="9">
    <source>
        <dbReference type="ARBA" id="ARBA00032370"/>
    </source>
</evidence>
<name>A0A3G3IMT3_9GAMM</name>
<feature type="transmembrane region" description="Helical" evidence="16">
    <location>
        <begin position="46"/>
        <end position="64"/>
    </location>
</feature>
<keyword evidence="4 16" id="KW-0812">Transmembrane</keyword>
<keyword evidence="17" id="KW-0132">Cell division</keyword>
<keyword evidence="5" id="KW-0133">Cell shape</keyword>
<dbReference type="GO" id="GO:0051301">
    <property type="term" value="P:cell division"/>
    <property type="evidence" value="ECO:0007669"/>
    <property type="project" value="UniProtKB-KW"/>
</dbReference>
<evidence type="ECO:0000256" key="12">
    <source>
        <dbReference type="ARBA" id="ARBA00041185"/>
    </source>
</evidence>
<accession>A0A3G3IMT3</accession>
<reference evidence="17 19" key="1">
    <citation type="submission" date="2017-11" db="EMBL/GenBank/DDBJ databases">
        <title>Genome sequence of the bacterial symbiont EPR9N from a vent mussel Bathymodiolus thermophilus.</title>
        <authorList>
            <person name="Won Y.-J."/>
        </authorList>
    </citation>
    <scope>NUCLEOTIDE SEQUENCE [LARGE SCALE GENOMIC DNA]</scope>
    <source>
        <strain evidence="17 19">EPR9N</strain>
    </source>
</reference>
<dbReference type="Proteomes" id="UP000278334">
    <property type="component" value="Chromosome"/>
</dbReference>
<evidence type="ECO:0000313" key="20">
    <source>
        <dbReference type="Proteomes" id="UP000643672"/>
    </source>
</evidence>
<evidence type="ECO:0000256" key="15">
    <source>
        <dbReference type="ARBA" id="ARBA00049902"/>
    </source>
</evidence>
<dbReference type="GO" id="GO:0005886">
    <property type="term" value="C:plasma membrane"/>
    <property type="evidence" value="ECO:0007669"/>
    <property type="project" value="TreeGrafter"/>
</dbReference>
<dbReference type="EMBL" id="CAESAQ020000021">
    <property type="protein sequence ID" value="CAB5495909.1"/>
    <property type="molecule type" value="Genomic_DNA"/>
</dbReference>
<feature type="transmembrane region" description="Helical" evidence="16">
    <location>
        <begin position="16"/>
        <end position="40"/>
    </location>
</feature>
<feature type="transmembrane region" description="Helical" evidence="16">
    <location>
        <begin position="265"/>
        <end position="289"/>
    </location>
</feature>
<evidence type="ECO:0000256" key="16">
    <source>
        <dbReference type="SAM" id="Phobius"/>
    </source>
</evidence>
<dbReference type="InterPro" id="IPR001182">
    <property type="entry name" value="FtsW/RodA"/>
</dbReference>
<evidence type="ECO:0000256" key="14">
    <source>
        <dbReference type="ARBA" id="ARBA00044770"/>
    </source>
</evidence>
<comment type="subcellular location">
    <subcellularLocation>
        <location evidence="1">Membrane</location>
        <topology evidence="1">Multi-pass membrane protein</topology>
    </subcellularLocation>
</comment>
<dbReference type="Proteomes" id="UP000643672">
    <property type="component" value="Unassembled WGS sequence"/>
</dbReference>
<keyword evidence="8 16" id="KW-0472">Membrane</keyword>
<evidence type="ECO:0000256" key="6">
    <source>
        <dbReference type="ARBA" id="ARBA00022984"/>
    </source>
</evidence>
<evidence type="ECO:0000256" key="7">
    <source>
        <dbReference type="ARBA" id="ARBA00022989"/>
    </source>
</evidence>
<evidence type="ECO:0000313" key="18">
    <source>
        <dbReference type="EMBL" id="CAB5495909.1"/>
    </source>
</evidence>
<evidence type="ECO:0000256" key="13">
    <source>
        <dbReference type="ARBA" id="ARBA00041418"/>
    </source>
</evidence>
<feature type="transmembrane region" description="Helical" evidence="16">
    <location>
        <begin position="310"/>
        <end position="334"/>
    </location>
</feature>
<reference evidence="18 20" key="2">
    <citation type="submission" date="2020-05" db="EMBL/GenBank/DDBJ databases">
        <authorList>
            <person name="Petersen J."/>
            <person name="Sayavedra L."/>
        </authorList>
    </citation>
    <scope>NUCLEOTIDE SEQUENCE [LARGE SCALE GENOMIC DNA]</scope>
    <source>
        <strain evidence="18">B thermophilus SOXS</strain>
    </source>
</reference>
<organism evidence="17 19">
    <name type="scientific">Bathymodiolus thermophilus thioautotrophic gill symbiont</name>
    <dbReference type="NCBI Taxonomy" id="2360"/>
    <lineage>
        <taxon>Bacteria</taxon>
        <taxon>Pseudomonadati</taxon>
        <taxon>Pseudomonadota</taxon>
        <taxon>Gammaproteobacteria</taxon>
        <taxon>sulfur-oxidizing symbionts</taxon>
    </lineage>
</organism>
<comment type="catalytic activity">
    <reaction evidence="15">
        <text>[GlcNAc-(1-&gt;4)-Mur2Ac(oyl-L-Ala-gamma-D-Glu-L-Lys-D-Ala-D-Ala)](n)-di-trans,octa-cis-undecaprenyl diphosphate + beta-D-GlcNAc-(1-&gt;4)-Mur2Ac(oyl-L-Ala-gamma-D-Glu-L-Lys-D-Ala-D-Ala)-di-trans,octa-cis-undecaprenyl diphosphate = [GlcNAc-(1-&gt;4)-Mur2Ac(oyl-L-Ala-gamma-D-Glu-L-Lys-D-Ala-D-Ala)](n+1)-di-trans,octa-cis-undecaprenyl diphosphate + di-trans,octa-cis-undecaprenyl diphosphate + H(+)</text>
        <dbReference type="Rhea" id="RHEA:23708"/>
        <dbReference type="Rhea" id="RHEA-COMP:9602"/>
        <dbReference type="Rhea" id="RHEA-COMP:9603"/>
        <dbReference type="ChEBI" id="CHEBI:15378"/>
        <dbReference type="ChEBI" id="CHEBI:58405"/>
        <dbReference type="ChEBI" id="CHEBI:60033"/>
        <dbReference type="ChEBI" id="CHEBI:78435"/>
        <dbReference type="EC" id="2.4.99.28"/>
    </reaction>
</comment>
<feature type="transmembrane region" description="Helical" evidence="16">
    <location>
        <begin position="76"/>
        <end position="94"/>
    </location>
</feature>
<keyword evidence="6" id="KW-0573">Peptidoglycan synthesis</keyword>
<feature type="transmembrane region" description="Helical" evidence="16">
    <location>
        <begin position="187"/>
        <end position="204"/>
    </location>
</feature>
<feature type="transmembrane region" description="Helical" evidence="16">
    <location>
        <begin position="346"/>
        <end position="366"/>
    </location>
</feature>
<dbReference type="AlphaFoldDB" id="A0A3G3IMT3"/>
<dbReference type="EMBL" id="CP024634">
    <property type="protein sequence ID" value="AYQ56874.1"/>
    <property type="molecule type" value="Genomic_DNA"/>
</dbReference>
<protein>
    <recommendedName>
        <fullName evidence="12">Probable peptidoglycan glycosyltransferase FtsW</fullName>
        <ecNumber evidence="14">2.4.99.28</ecNumber>
    </recommendedName>
    <alternativeName>
        <fullName evidence="13">Cell division protein FtsW</fullName>
    </alternativeName>
    <alternativeName>
        <fullName evidence="10">Cell wall polymerase</fullName>
    </alternativeName>
    <alternativeName>
        <fullName evidence="9">Peptidoglycan polymerase</fullName>
    </alternativeName>
</protein>